<evidence type="ECO:0000313" key="1">
    <source>
        <dbReference type="EMBL" id="QJQ82457.1"/>
    </source>
</evidence>
<sequence length="216" mass="24677">MVWAWQQWLSPRPRQRTVTTSQVSFLTSGNAALYEPLSKPGGLWYVRETHYIENPLVKAGLSGPPLHIHLQQDEYFKVEQGVLGAVKDGVEYTITKDDGTLFIPAGTRHRFWSHKSATESLVFSAWADPCKDRDHILDLNFLRNIVGYLADCDKAGLKPSPFQLILFFDDASSLLCPPFLNWMPVWLLTWVHHGFAWIAESGLGYQTSYPEYTKYK</sequence>
<name>A0A6M4EK11_9PEZI</name>
<dbReference type="EMBL" id="MT109335">
    <property type="protein sequence ID" value="QJQ82457.1"/>
    <property type="molecule type" value="Genomic_DNA"/>
</dbReference>
<reference evidence="1" key="1">
    <citation type="journal article" date="2020" name="Angew. Chem. Int. Ed. Engl.">
        <title>Biosynthesis of biscognienyne B involving an unprecedented cytochrome P450-dependent alkynylation.</title>
        <authorList>
            <person name="Abe I."/>
            <person name="Lv J.M."/>
            <person name="Gao Y.H."/>
            <person name="Zhao H."/>
            <person name="Awakawa T."/>
            <person name="Liu L."/>
            <person name="Chen G.D."/>
            <person name="Yao X.S."/>
            <person name="Hu D."/>
            <person name="Gao H."/>
        </authorList>
    </citation>
    <scope>NUCLEOTIDE SEQUENCE</scope>
    <source>
        <strain evidence="1">71-10-1-1</strain>
    </source>
</reference>
<dbReference type="InterPro" id="IPR011051">
    <property type="entry name" value="RmlC_Cupin_sf"/>
</dbReference>
<accession>A0A6M4EK11</accession>
<dbReference type="Gene3D" id="2.60.120.10">
    <property type="entry name" value="Jelly Rolls"/>
    <property type="match status" value="1"/>
</dbReference>
<dbReference type="SUPFAM" id="SSF51182">
    <property type="entry name" value="RmlC-like cupins"/>
    <property type="match status" value="1"/>
</dbReference>
<organism evidence="1">
    <name type="scientific">Biscogniauxia sp</name>
    <dbReference type="NCBI Taxonomy" id="1896107"/>
    <lineage>
        <taxon>Eukaryota</taxon>
        <taxon>Fungi</taxon>
        <taxon>Dikarya</taxon>
        <taxon>Ascomycota</taxon>
        <taxon>Pezizomycotina</taxon>
        <taxon>Sordariomycetes</taxon>
        <taxon>Xylariomycetidae</taxon>
        <taxon>Xylariales</taxon>
        <taxon>Xylariaceae</taxon>
        <taxon>Biscogniauxia</taxon>
    </lineage>
</organism>
<dbReference type="InterPro" id="IPR014710">
    <property type="entry name" value="RmlC-like_jellyroll"/>
</dbReference>
<gene>
    <name evidence="1" type="primary">bisC</name>
</gene>
<proteinExistence type="predicted"/>
<protein>
    <submittedName>
        <fullName evidence="1">BisC</fullName>
    </submittedName>
</protein>
<dbReference type="AlphaFoldDB" id="A0A6M4EK11"/>